<organism evidence="7 8">
    <name type="scientific">Aciditerrimonas ferrireducens</name>
    <dbReference type="NCBI Taxonomy" id="667306"/>
    <lineage>
        <taxon>Bacteria</taxon>
        <taxon>Bacillati</taxon>
        <taxon>Actinomycetota</taxon>
        <taxon>Acidimicrobiia</taxon>
        <taxon>Acidimicrobiales</taxon>
        <taxon>Acidimicrobiaceae</taxon>
        <taxon>Aciditerrimonas</taxon>
    </lineage>
</organism>
<evidence type="ECO:0000256" key="4">
    <source>
        <dbReference type="ARBA" id="ARBA00022960"/>
    </source>
</evidence>
<dbReference type="PANTHER" id="PTHR42749:SF1">
    <property type="entry name" value="CELL SHAPE-DETERMINING PROTEIN MREB"/>
    <property type="match status" value="1"/>
</dbReference>
<dbReference type="InterPro" id="IPR004753">
    <property type="entry name" value="MreB"/>
</dbReference>
<keyword evidence="8" id="KW-1185">Reference proteome</keyword>
<evidence type="ECO:0000256" key="1">
    <source>
        <dbReference type="ARBA" id="ARBA00022490"/>
    </source>
</evidence>
<protein>
    <recommendedName>
        <fullName evidence="6">Cell shape-determining protein MreB</fullName>
    </recommendedName>
</protein>
<evidence type="ECO:0000256" key="3">
    <source>
        <dbReference type="ARBA" id="ARBA00022840"/>
    </source>
</evidence>
<evidence type="ECO:0000256" key="6">
    <source>
        <dbReference type="HAMAP-Rule" id="MF_02207"/>
    </source>
</evidence>
<dbReference type="InterPro" id="IPR056546">
    <property type="entry name" value="MreB_MamK-like"/>
</dbReference>
<dbReference type="PRINTS" id="PR01652">
    <property type="entry name" value="SHAPEPROTEIN"/>
</dbReference>
<dbReference type="PANTHER" id="PTHR42749">
    <property type="entry name" value="CELL SHAPE-DETERMINING PROTEIN MREB"/>
    <property type="match status" value="1"/>
</dbReference>
<dbReference type="EMBL" id="JBHLYQ010000040">
    <property type="protein sequence ID" value="MFC0081626.1"/>
    <property type="molecule type" value="Genomic_DNA"/>
</dbReference>
<gene>
    <name evidence="6" type="primary">mreB</name>
    <name evidence="7" type="ORF">ACFFRE_05635</name>
</gene>
<keyword evidence="2 6" id="KW-0547">Nucleotide-binding</keyword>
<evidence type="ECO:0000256" key="2">
    <source>
        <dbReference type="ARBA" id="ARBA00022741"/>
    </source>
</evidence>
<accession>A0ABV6C458</accession>
<dbReference type="Pfam" id="PF06723">
    <property type="entry name" value="MreB_Mbl"/>
    <property type="match status" value="1"/>
</dbReference>
<evidence type="ECO:0000313" key="7">
    <source>
        <dbReference type="EMBL" id="MFC0081626.1"/>
    </source>
</evidence>
<dbReference type="HAMAP" id="MF_02207">
    <property type="entry name" value="MreB"/>
    <property type="match status" value="1"/>
</dbReference>
<dbReference type="SUPFAM" id="SSF53067">
    <property type="entry name" value="Actin-like ATPase domain"/>
    <property type="match status" value="2"/>
</dbReference>
<keyword evidence="3 6" id="KW-0067">ATP-binding</keyword>
<feature type="binding site" evidence="6">
    <location>
        <begin position="154"/>
        <end position="156"/>
    </location>
    <ligand>
        <name>ATP</name>
        <dbReference type="ChEBI" id="CHEBI:30616"/>
    </ligand>
</feature>
<evidence type="ECO:0000313" key="8">
    <source>
        <dbReference type="Proteomes" id="UP001589788"/>
    </source>
</evidence>
<comment type="subcellular location">
    <subcellularLocation>
        <location evidence="6">Cytoplasm</location>
    </subcellularLocation>
    <text evidence="6">Membrane-associated.</text>
</comment>
<dbReference type="InterPro" id="IPR043129">
    <property type="entry name" value="ATPase_NBD"/>
</dbReference>
<dbReference type="Gene3D" id="3.30.420.40">
    <property type="match status" value="3"/>
</dbReference>
<comment type="subunit">
    <text evidence="6">Forms polymers.</text>
</comment>
<reference evidence="7 8" key="1">
    <citation type="submission" date="2024-09" db="EMBL/GenBank/DDBJ databases">
        <authorList>
            <person name="Sun Q."/>
            <person name="Mori K."/>
        </authorList>
    </citation>
    <scope>NUCLEOTIDE SEQUENCE [LARGE SCALE GENOMIC DNA]</scope>
    <source>
        <strain evidence="7 8">JCM 15389</strain>
    </source>
</reference>
<name>A0ABV6C458_9ACTN</name>
<comment type="function">
    <text evidence="6">Forms membrane-associated dynamic filaments that are essential for cell shape determination. Acts by regulating cell wall synthesis and cell elongation, and thus cell shape. A feedback loop between cell geometry and MreB localization may maintain elongated cell shape by targeting cell wall growth to regions of negative cell wall curvature.</text>
</comment>
<comment type="similarity">
    <text evidence="5 6">Belongs to the FtsA/MreB family.</text>
</comment>
<evidence type="ECO:0000256" key="5">
    <source>
        <dbReference type="ARBA" id="ARBA00023458"/>
    </source>
</evidence>
<dbReference type="RefSeq" id="WP_248105217.1">
    <property type="nucleotide sequence ID" value="NZ_JAKHEX010000001.1"/>
</dbReference>
<feature type="binding site" evidence="6">
    <location>
        <begin position="282"/>
        <end position="285"/>
    </location>
    <ligand>
        <name>ATP</name>
        <dbReference type="ChEBI" id="CHEBI:30616"/>
    </ligand>
</feature>
<feature type="binding site" evidence="6">
    <location>
        <begin position="11"/>
        <end position="13"/>
    </location>
    <ligand>
        <name>ATP</name>
        <dbReference type="ChEBI" id="CHEBI:30616"/>
    </ligand>
</feature>
<proteinExistence type="inferred from homology"/>
<keyword evidence="1 6" id="KW-0963">Cytoplasm</keyword>
<dbReference type="Proteomes" id="UP001589788">
    <property type="component" value="Unassembled WGS sequence"/>
</dbReference>
<sequence>MAKDIAIDLGTANTLVFVRGKGIVFNEPTVIALNTRSNEALAVGHQAWQMIGRTPGYVVAVRPLRQGAITDFDITERLIRLVLERAGVSRLSRARVLVCVPSAITSVERRAVREAARRAGASTVFLIDQPMAAAIGAGLAIEEPVGNMVVDIGGGTSEAAVICLGGVVSSRAIRLGGFDLDAAVQGWIRREYGLAVGERTAEEIKIAIGSAAPYDGEAKAEVRGRELMTGMPKTIVLDPADVREALEDQVRQIVEAAVNCLGDAPPELAQDIIVQGIYLLGGGSLLKGLAGRLADATAVPVHVVDAPLECVVLGAGRCLDTLDAARGLFLEDE</sequence>
<comment type="caution">
    <text evidence="7">The sequence shown here is derived from an EMBL/GenBank/DDBJ whole genome shotgun (WGS) entry which is preliminary data.</text>
</comment>
<feature type="binding site" evidence="6">
    <location>
        <begin position="202"/>
        <end position="205"/>
    </location>
    <ligand>
        <name>ATP</name>
        <dbReference type="ChEBI" id="CHEBI:30616"/>
    </ligand>
</feature>
<dbReference type="CDD" id="cd10225">
    <property type="entry name" value="ASKHA_NBD_MreB-like"/>
    <property type="match status" value="1"/>
</dbReference>
<keyword evidence="4 6" id="KW-0133">Cell shape</keyword>
<dbReference type="NCBIfam" id="NF010539">
    <property type="entry name" value="PRK13927.1"/>
    <property type="match status" value="1"/>
</dbReference>
<dbReference type="NCBIfam" id="TIGR00904">
    <property type="entry name" value="mreB"/>
    <property type="match status" value="1"/>
</dbReference>